<proteinExistence type="predicted"/>
<dbReference type="AlphaFoldDB" id="A0A8S2FYG4"/>
<dbReference type="EMBL" id="CAJOBA010066251">
    <property type="protein sequence ID" value="CAF4363651.1"/>
    <property type="molecule type" value="Genomic_DNA"/>
</dbReference>
<sequence length="185" mass="20903">IIVVWKMSFSRNQLVEFIIDVTEQIGFDGGEIKKALASLKDDRLEELTKKCFGMKIRNDNEQNEPMQKELRPDNQREQAILQLFESILLRLKYLEEDHQLLRADHQLLKSKIQSLENKFSVLPYKENSSAALVKISAALPVRTGAHGMPSVTGTGAHPCSASAEPVPIGTRAHRCRYISAERVPH</sequence>
<gene>
    <name evidence="1" type="ORF">OVA965_LOCUS40283</name>
    <name evidence="2" type="ORF">TMI583_LOCUS41693</name>
</gene>
<dbReference type="EMBL" id="CAJNOK010043489">
    <property type="protein sequence ID" value="CAF1569657.1"/>
    <property type="molecule type" value="Genomic_DNA"/>
</dbReference>
<comment type="caution">
    <text evidence="1">The sequence shown here is derived from an EMBL/GenBank/DDBJ whole genome shotgun (WGS) entry which is preliminary data.</text>
</comment>
<reference evidence="1" key="1">
    <citation type="submission" date="2021-02" db="EMBL/GenBank/DDBJ databases">
        <authorList>
            <person name="Nowell W R."/>
        </authorList>
    </citation>
    <scope>NUCLEOTIDE SEQUENCE</scope>
</reference>
<evidence type="ECO:0000313" key="1">
    <source>
        <dbReference type="EMBL" id="CAF1569657.1"/>
    </source>
</evidence>
<protein>
    <submittedName>
        <fullName evidence="1">Uncharacterized protein</fullName>
    </submittedName>
</protein>
<organism evidence="1 3">
    <name type="scientific">Didymodactylos carnosus</name>
    <dbReference type="NCBI Taxonomy" id="1234261"/>
    <lineage>
        <taxon>Eukaryota</taxon>
        <taxon>Metazoa</taxon>
        <taxon>Spiralia</taxon>
        <taxon>Gnathifera</taxon>
        <taxon>Rotifera</taxon>
        <taxon>Eurotatoria</taxon>
        <taxon>Bdelloidea</taxon>
        <taxon>Philodinida</taxon>
        <taxon>Philodinidae</taxon>
        <taxon>Didymodactylos</taxon>
    </lineage>
</organism>
<evidence type="ECO:0000313" key="3">
    <source>
        <dbReference type="Proteomes" id="UP000677228"/>
    </source>
</evidence>
<feature type="non-terminal residue" evidence="1">
    <location>
        <position position="185"/>
    </location>
</feature>
<evidence type="ECO:0000313" key="2">
    <source>
        <dbReference type="EMBL" id="CAF4363651.1"/>
    </source>
</evidence>
<feature type="non-terminal residue" evidence="1">
    <location>
        <position position="1"/>
    </location>
</feature>
<name>A0A8S2FYG4_9BILA</name>
<dbReference type="Proteomes" id="UP000682733">
    <property type="component" value="Unassembled WGS sequence"/>
</dbReference>
<accession>A0A8S2FYG4</accession>
<dbReference type="Proteomes" id="UP000677228">
    <property type="component" value="Unassembled WGS sequence"/>
</dbReference>